<dbReference type="Gene3D" id="2.70.98.10">
    <property type="match status" value="1"/>
</dbReference>
<keyword evidence="5" id="KW-0326">Glycosidase</keyword>
<feature type="domain" description="Glycosyl-hydrolase 97 catalytic" evidence="7">
    <location>
        <begin position="314"/>
        <end position="468"/>
    </location>
</feature>
<evidence type="ECO:0000313" key="11">
    <source>
        <dbReference type="Proteomes" id="UP000600600"/>
    </source>
</evidence>
<organism evidence="10 11">
    <name type="scientific">Bacteroides difficilis</name>
    <dbReference type="NCBI Taxonomy" id="2763021"/>
    <lineage>
        <taxon>Bacteria</taxon>
        <taxon>Pseudomonadati</taxon>
        <taxon>Bacteroidota</taxon>
        <taxon>Bacteroidia</taxon>
        <taxon>Bacteroidales</taxon>
        <taxon>Bacteroidaceae</taxon>
        <taxon>Bacteroides</taxon>
    </lineage>
</organism>
<evidence type="ECO:0000256" key="3">
    <source>
        <dbReference type="ARBA" id="ARBA00022801"/>
    </source>
</evidence>
<dbReference type="InterPro" id="IPR013785">
    <property type="entry name" value="Aldolase_TIM"/>
</dbReference>
<feature type="signal peptide" evidence="6">
    <location>
        <begin position="1"/>
        <end position="24"/>
    </location>
</feature>
<dbReference type="PROSITE" id="PS51257">
    <property type="entry name" value="PROKAR_LIPOPROTEIN"/>
    <property type="match status" value="1"/>
</dbReference>
<dbReference type="Pfam" id="PF14508">
    <property type="entry name" value="GH97_N"/>
    <property type="match status" value="1"/>
</dbReference>
<protein>
    <submittedName>
        <fullName evidence="10">Glycoside hydrolase family 97 protein</fullName>
    </submittedName>
</protein>
<evidence type="ECO:0000256" key="2">
    <source>
        <dbReference type="ARBA" id="ARBA00011245"/>
    </source>
</evidence>
<dbReference type="Pfam" id="PF10566">
    <property type="entry name" value="Glyco_hydro_97"/>
    <property type="match status" value="1"/>
</dbReference>
<dbReference type="InterPro" id="IPR029486">
    <property type="entry name" value="GH97_N"/>
</dbReference>
<evidence type="ECO:0000256" key="6">
    <source>
        <dbReference type="SAM" id="SignalP"/>
    </source>
</evidence>
<sequence>MKHIVLYFIFGLLGCVCCLSSAWAADRPLVLKSPGGNLEVEIITEGQLAYALKHKGKILLDKSPIGLVLEDRTLGENVKVRRVNRRSMVKEDIVSPHYRFPSFAVTYNELDLKLRDNYGVVFRAYDEGIAYRFYTSAKSPLVIKDEVVRMNFPQDYETYMAYSTVKPGKDQYVMAFQNIYTKATVKGVNTKNIAFLPVTVDCGEGLKMTLLESDLENYPGMFVKGDGKSCSLQGTFAKYPSEMKSFPPRAMKRVVGRTDYIAKTEGTRNYPWRIWAVTEQDIEMPVNNLVYALASPNRIGDCSWIKTGKVAWDWWNDWGIYNVDFKAGINMETYKYYIDFAADNRIEFVVLDEGWYNPGKGDMLTVVPELDLEELVRYGKSKGVDLILWTVFNVLDDQLEEACKKYSEMGISGFKVDFLDRDDQTAVEMAYRIAEMTAKYKLTLDLHGFYKPTGMNRTYPNIINFEAVFGMEEMKWSKIEKDMMEYDVIMPYIRMMAGPVDYTPGAMRNATKKDFKDIYYNPMSQGTRCHQLAAYIVHDSPLTMLADNPTIYKEEQECTDFIVSIPNKNIEETRVLQGKLGESIVMARKVDSNWYVGGMTDWNQREITLDFGFLSEGTYEVTLFSDGVNANKQAEDYKKETFKVTSASMRKINMASGGGFAMAIVKK</sequence>
<keyword evidence="11" id="KW-1185">Reference proteome</keyword>
<evidence type="ECO:0000313" key="10">
    <source>
        <dbReference type="EMBL" id="MBC5603281.1"/>
    </source>
</evidence>
<dbReference type="PANTHER" id="PTHR35803">
    <property type="entry name" value="GLUCAN 1,4-ALPHA-GLUCOSIDASE SUSB-RELATED"/>
    <property type="match status" value="1"/>
</dbReference>
<keyword evidence="6" id="KW-0732">Signal</keyword>
<keyword evidence="3 10" id="KW-0378">Hydrolase</keyword>
<keyword evidence="4" id="KW-0106">Calcium</keyword>
<comment type="subunit">
    <text evidence="2">Monomer.</text>
</comment>
<dbReference type="Pfam" id="PF14509">
    <property type="entry name" value="GH97_C"/>
    <property type="match status" value="1"/>
</dbReference>
<dbReference type="EMBL" id="JACOOE010000001">
    <property type="protein sequence ID" value="MBC5603281.1"/>
    <property type="molecule type" value="Genomic_DNA"/>
</dbReference>
<dbReference type="PANTHER" id="PTHR35803:SF2">
    <property type="entry name" value="RETAINING ALPHA-GALACTOSIDASE"/>
    <property type="match status" value="1"/>
</dbReference>
<gene>
    <name evidence="10" type="ORF">H8S67_01125</name>
</gene>
<feature type="domain" description="Glycosyl-hydrolase 97 C-terminal oligomerisation" evidence="9">
    <location>
        <begin position="571"/>
        <end position="664"/>
    </location>
</feature>
<name>A0ABR7C641_9BACE</name>
<dbReference type="RefSeq" id="WP_186966102.1">
    <property type="nucleotide sequence ID" value="NZ_JACOOE010000001.1"/>
</dbReference>
<evidence type="ECO:0000256" key="1">
    <source>
        <dbReference type="ARBA" id="ARBA00001913"/>
    </source>
</evidence>
<dbReference type="GO" id="GO:0016787">
    <property type="term" value="F:hydrolase activity"/>
    <property type="evidence" value="ECO:0007669"/>
    <property type="project" value="UniProtKB-KW"/>
</dbReference>
<evidence type="ECO:0000259" key="8">
    <source>
        <dbReference type="Pfam" id="PF14508"/>
    </source>
</evidence>
<comment type="cofactor">
    <cofactor evidence="1">
        <name>Ca(2+)</name>
        <dbReference type="ChEBI" id="CHEBI:29108"/>
    </cofactor>
</comment>
<dbReference type="InterPro" id="IPR019563">
    <property type="entry name" value="GH97_catalytic"/>
</dbReference>
<reference evidence="10 11" key="1">
    <citation type="submission" date="2020-08" db="EMBL/GenBank/DDBJ databases">
        <title>Genome public.</title>
        <authorList>
            <person name="Liu C."/>
            <person name="Sun Q."/>
        </authorList>
    </citation>
    <scope>NUCLEOTIDE SEQUENCE [LARGE SCALE GENOMIC DNA]</scope>
    <source>
        <strain evidence="10 11">M27</strain>
    </source>
</reference>
<dbReference type="InterPro" id="IPR013780">
    <property type="entry name" value="Glyco_hydro_b"/>
</dbReference>
<accession>A0ABR7C641</accession>
<dbReference type="Gene3D" id="2.60.40.1180">
    <property type="entry name" value="Golgi alpha-mannosidase II"/>
    <property type="match status" value="1"/>
</dbReference>
<evidence type="ECO:0000256" key="5">
    <source>
        <dbReference type="ARBA" id="ARBA00023295"/>
    </source>
</evidence>
<dbReference type="SUPFAM" id="SSF51445">
    <property type="entry name" value="(Trans)glycosidases"/>
    <property type="match status" value="1"/>
</dbReference>
<feature type="domain" description="Glycosyl-hydrolase 97 N-terminal" evidence="8">
    <location>
        <begin position="31"/>
        <end position="296"/>
    </location>
</feature>
<comment type="caution">
    <text evidence="10">The sequence shown here is derived from an EMBL/GenBank/DDBJ whole genome shotgun (WGS) entry which is preliminary data.</text>
</comment>
<evidence type="ECO:0000259" key="9">
    <source>
        <dbReference type="Pfam" id="PF14509"/>
    </source>
</evidence>
<dbReference type="InterPro" id="IPR029483">
    <property type="entry name" value="GH97_C"/>
</dbReference>
<proteinExistence type="predicted"/>
<dbReference type="InterPro" id="IPR052720">
    <property type="entry name" value="Glycosyl_hydrolase_97"/>
</dbReference>
<dbReference type="Gene3D" id="3.20.20.70">
    <property type="entry name" value="Aldolase class I"/>
    <property type="match status" value="1"/>
</dbReference>
<evidence type="ECO:0000256" key="4">
    <source>
        <dbReference type="ARBA" id="ARBA00022837"/>
    </source>
</evidence>
<dbReference type="InterPro" id="IPR017853">
    <property type="entry name" value="GH"/>
</dbReference>
<feature type="chain" id="PRO_5046107794" evidence="6">
    <location>
        <begin position="25"/>
        <end position="667"/>
    </location>
</feature>
<dbReference type="Proteomes" id="UP000600600">
    <property type="component" value="Unassembled WGS sequence"/>
</dbReference>
<dbReference type="InterPro" id="IPR014718">
    <property type="entry name" value="GH-type_carb-bd"/>
</dbReference>
<evidence type="ECO:0000259" key="7">
    <source>
        <dbReference type="Pfam" id="PF10566"/>
    </source>
</evidence>